<keyword evidence="1" id="KW-0472">Membrane</keyword>
<evidence type="ECO:0000313" key="2">
    <source>
        <dbReference type="EMBL" id="CEK59117.1"/>
    </source>
</evidence>
<feature type="transmembrane region" description="Helical" evidence="1">
    <location>
        <begin position="55"/>
        <end position="74"/>
    </location>
</feature>
<feature type="non-terminal residue" evidence="2">
    <location>
        <position position="83"/>
    </location>
</feature>
<organism evidence="2">
    <name type="scientific">Arion vulgaris</name>
    <dbReference type="NCBI Taxonomy" id="1028688"/>
    <lineage>
        <taxon>Eukaryota</taxon>
        <taxon>Metazoa</taxon>
        <taxon>Spiralia</taxon>
        <taxon>Lophotrochozoa</taxon>
        <taxon>Mollusca</taxon>
        <taxon>Gastropoda</taxon>
        <taxon>Heterobranchia</taxon>
        <taxon>Euthyneura</taxon>
        <taxon>Panpulmonata</taxon>
        <taxon>Eupulmonata</taxon>
        <taxon>Stylommatophora</taxon>
        <taxon>Helicina</taxon>
        <taxon>Arionoidea</taxon>
        <taxon>Arionidae</taxon>
        <taxon>Arion</taxon>
    </lineage>
</organism>
<accession>A0A0B6YSL4</accession>
<keyword evidence="1" id="KW-1133">Transmembrane helix</keyword>
<dbReference type="AlphaFoldDB" id="A0A0B6YSL4"/>
<name>A0A0B6YSL4_9EUPU</name>
<reference evidence="2" key="1">
    <citation type="submission" date="2014-12" db="EMBL/GenBank/DDBJ databases">
        <title>Insight into the proteome of Arion vulgaris.</title>
        <authorList>
            <person name="Aradska J."/>
            <person name="Bulat T."/>
            <person name="Smidak R."/>
            <person name="Sarate P."/>
            <person name="Gangsoo J."/>
            <person name="Sialana F."/>
            <person name="Bilban M."/>
            <person name="Lubec G."/>
        </authorList>
    </citation>
    <scope>NUCLEOTIDE SEQUENCE</scope>
    <source>
        <tissue evidence="2">Skin</tissue>
    </source>
</reference>
<feature type="non-terminal residue" evidence="2">
    <location>
        <position position="1"/>
    </location>
</feature>
<evidence type="ECO:0000256" key="1">
    <source>
        <dbReference type="SAM" id="Phobius"/>
    </source>
</evidence>
<gene>
    <name evidence="2" type="primary">ORF35225</name>
</gene>
<sequence length="83" mass="9238">FRIFQLWHAHAGVIAWSWLGILKMAVAGVLFAFATYEFIFAIAEVAGESKPAIDVLSPLAVLLTMVLVMFLMNLERKRGVRSS</sequence>
<proteinExistence type="predicted"/>
<protein>
    <submittedName>
        <fullName evidence="2">Uncharacterized protein</fullName>
    </submittedName>
</protein>
<dbReference type="EMBL" id="HACG01012252">
    <property type="protein sequence ID" value="CEK59117.1"/>
    <property type="molecule type" value="Transcribed_RNA"/>
</dbReference>
<keyword evidence="1" id="KW-0812">Transmembrane</keyword>
<feature type="transmembrane region" description="Helical" evidence="1">
    <location>
        <begin position="21"/>
        <end position="43"/>
    </location>
</feature>